<name>A0A0F5PXL3_9HYPH</name>
<dbReference type="Pfam" id="PF02788">
    <property type="entry name" value="RuBisCO_large_N"/>
    <property type="match status" value="1"/>
</dbReference>
<comment type="similarity">
    <text evidence="1">Belongs to the RuBisCO large chain family.</text>
</comment>
<keyword evidence="6" id="KW-1185">Reference proteome</keyword>
<protein>
    <submittedName>
        <fullName evidence="4">Ribulose 1,5-bisphosphate carboxylase</fullName>
    </submittedName>
    <submittedName>
        <fullName evidence="5">Ribulose-bisphosphate carboxylase large chain</fullName>
    </submittedName>
</protein>
<dbReference type="InterPro" id="IPR017443">
    <property type="entry name" value="RuBisCO_lsu_fd_N"/>
</dbReference>
<evidence type="ECO:0000259" key="3">
    <source>
        <dbReference type="Pfam" id="PF02788"/>
    </source>
</evidence>
<dbReference type="SUPFAM" id="SSF54966">
    <property type="entry name" value="RuBisCO, large subunit, small (N-terminal) domain"/>
    <property type="match status" value="1"/>
</dbReference>
<dbReference type="InterPro" id="IPR036422">
    <property type="entry name" value="RuBisCO_lsu_N_sf"/>
</dbReference>
<evidence type="ECO:0000313" key="5">
    <source>
        <dbReference type="EMBL" id="SFB91099.1"/>
    </source>
</evidence>
<evidence type="ECO:0000259" key="2">
    <source>
        <dbReference type="Pfam" id="PF00016"/>
    </source>
</evidence>
<proteinExistence type="inferred from homology"/>
<dbReference type="SUPFAM" id="SSF51649">
    <property type="entry name" value="RuBisCo, C-terminal domain"/>
    <property type="match status" value="1"/>
</dbReference>
<dbReference type="STRING" id="728005.SAMN04488059_1018"/>
<dbReference type="GO" id="GO:0016984">
    <property type="term" value="F:ribulose-bisphosphate carboxylase activity"/>
    <property type="evidence" value="ECO:0007669"/>
    <property type="project" value="InterPro"/>
</dbReference>
<accession>A0A0F5PXL3</accession>
<reference evidence="5 7" key="2">
    <citation type="submission" date="2016-10" db="EMBL/GenBank/DDBJ databases">
        <authorList>
            <person name="de Groot N.N."/>
        </authorList>
    </citation>
    <scope>NUCLEOTIDE SEQUENCE [LARGE SCALE GENOMIC DNA]</scope>
    <source>
        <strain evidence="5 7">CGMCC 1.10210</strain>
    </source>
</reference>
<dbReference type="OrthoDB" id="9764279at2"/>
<dbReference type="InterPro" id="IPR033966">
    <property type="entry name" value="RuBisCO"/>
</dbReference>
<evidence type="ECO:0000256" key="1">
    <source>
        <dbReference type="RuleBase" id="RU003834"/>
    </source>
</evidence>
<feature type="domain" description="Ribulose bisphosphate carboxylase large subunit C-terminal" evidence="2">
    <location>
        <begin position="148"/>
        <end position="421"/>
    </location>
</feature>
<gene>
    <name evidence="5" type="ORF">SAMN04488059_1018</name>
    <name evidence="4" type="ORF">WH91_08355</name>
</gene>
<dbReference type="Gene3D" id="3.20.20.110">
    <property type="entry name" value="Ribulose bisphosphate carboxylase, large subunit, C-terminal domain"/>
    <property type="match status" value="1"/>
</dbReference>
<dbReference type="PATRIC" id="fig|728005.3.peg.4387"/>
<dbReference type="AlphaFoldDB" id="A0A0F5PXL3"/>
<evidence type="ECO:0000313" key="7">
    <source>
        <dbReference type="Proteomes" id="UP000182258"/>
    </source>
</evidence>
<reference evidence="4 6" key="1">
    <citation type="submission" date="2015-03" db="EMBL/GenBank/DDBJ databases">
        <authorList>
            <person name="Lepp D."/>
            <person name="Hassan Y.I."/>
            <person name="Li X.-Z."/>
            <person name="Zhou T."/>
        </authorList>
    </citation>
    <scope>NUCLEOTIDE SEQUENCE [LARGE SCALE GENOMIC DNA]</scope>
    <source>
        <strain evidence="4 6">Cr7-05</strain>
    </source>
</reference>
<dbReference type="GO" id="GO:0000287">
    <property type="term" value="F:magnesium ion binding"/>
    <property type="evidence" value="ECO:0007669"/>
    <property type="project" value="InterPro"/>
</dbReference>
<sequence length="428" mass="46046">MSSVASRRRDFTARYLVESFEPIEKAAEVIAGEQSSGTFLQLPGETADLKQRSRARVVSVELLEDRATPSLPNAFADRKGTTGPYHRGIVEVSFPIDNVGPNLPNLYATIAGNLFELGDVTGLRVLDLDLPDEYTAQFPGPAFGADGTRSVTQVYGRPVIGTIIKPSIGLSPEDTAALVDTLCAADIDFIKDDELMGNPPYAPLEARVKAVMKVVNRHADRMGRKVMVAFNISDDIDAMRRHHDLVVREGGTCVMASVNWTGPAAITALRRHSEVPIHGHRNGFGMMNRDPALGLDFRVYQKLWRLAGIDQLHVNGLKSKFWEGDESVIASAKACMEPFAGSKPIMPVFSSGQTAAQPPATYAALQSTDLMFLAGGGIIGHPSGPKAGVQSLVEAWQAAVEGVDLTEYAHSRPALREALAAFGGRGRG</sequence>
<organism evidence="5 7">
    <name type="scientific">Devosia psychrophila</name>
    <dbReference type="NCBI Taxonomy" id="728005"/>
    <lineage>
        <taxon>Bacteria</taxon>
        <taxon>Pseudomonadati</taxon>
        <taxon>Pseudomonadota</taxon>
        <taxon>Alphaproteobacteria</taxon>
        <taxon>Hyphomicrobiales</taxon>
        <taxon>Devosiaceae</taxon>
        <taxon>Devosia</taxon>
    </lineage>
</organism>
<dbReference type="SFLD" id="SFLDS00014">
    <property type="entry name" value="RuBisCO"/>
    <property type="match status" value="1"/>
</dbReference>
<dbReference type="Proteomes" id="UP000033519">
    <property type="component" value="Unassembled WGS sequence"/>
</dbReference>
<evidence type="ECO:0000313" key="4">
    <source>
        <dbReference type="EMBL" id="KKC33417.1"/>
    </source>
</evidence>
<dbReference type="Proteomes" id="UP000182258">
    <property type="component" value="Unassembled WGS sequence"/>
</dbReference>
<dbReference type="EMBL" id="FOMB01000001">
    <property type="protein sequence ID" value="SFB91099.1"/>
    <property type="molecule type" value="Genomic_DNA"/>
</dbReference>
<dbReference type="Pfam" id="PF00016">
    <property type="entry name" value="RuBisCO_large"/>
    <property type="match status" value="1"/>
</dbReference>
<dbReference type="InterPro" id="IPR036376">
    <property type="entry name" value="RuBisCO_lsu_C_sf"/>
</dbReference>
<dbReference type="PANTHER" id="PTHR42704:SF17">
    <property type="entry name" value="RIBULOSE BISPHOSPHATE CARBOXYLASE LARGE CHAIN"/>
    <property type="match status" value="1"/>
</dbReference>
<dbReference type="Gene3D" id="3.30.70.150">
    <property type="entry name" value="RuBisCO large subunit, N-terminal domain"/>
    <property type="match status" value="1"/>
</dbReference>
<feature type="domain" description="Ribulose bisphosphate carboxylase large subunit ferrodoxin-like N-terminal" evidence="3">
    <location>
        <begin position="21"/>
        <end position="134"/>
    </location>
</feature>
<evidence type="ECO:0000313" key="6">
    <source>
        <dbReference type="Proteomes" id="UP000033519"/>
    </source>
</evidence>
<dbReference type="RefSeq" id="WP_046170552.1">
    <property type="nucleotide sequence ID" value="NZ_FOMB01000001.1"/>
</dbReference>
<dbReference type="InterPro" id="IPR000685">
    <property type="entry name" value="RuBisCO_lsu_C"/>
</dbReference>
<dbReference type="EMBL" id="LAPV01000092">
    <property type="protein sequence ID" value="KKC33417.1"/>
    <property type="molecule type" value="Genomic_DNA"/>
</dbReference>
<dbReference type="SFLD" id="SFLDG00301">
    <property type="entry name" value="RuBisCO-like_proteins"/>
    <property type="match status" value="1"/>
</dbReference>
<dbReference type="CDD" id="cd08207">
    <property type="entry name" value="RLP_NonPhot"/>
    <property type="match status" value="1"/>
</dbReference>
<dbReference type="GO" id="GO:0015977">
    <property type="term" value="P:carbon fixation"/>
    <property type="evidence" value="ECO:0007669"/>
    <property type="project" value="InterPro"/>
</dbReference>
<dbReference type="PANTHER" id="PTHR42704">
    <property type="entry name" value="RIBULOSE BISPHOSPHATE CARBOXYLASE"/>
    <property type="match status" value="1"/>
</dbReference>